<gene>
    <name evidence="2" type="ORF">MUN88_06700</name>
</gene>
<accession>A0ABY4EZC7</accession>
<proteinExistence type="predicted"/>
<evidence type="ECO:0000313" key="3">
    <source>
        <dbReference type="Proteomes" id="UP000831782"/>
    </source>
</evidence>
<keyword evidence="1" id="KW-0645">Protease</keyword>
<keyword evidence="1" id="KW-0378">Hydrolase</keyword>
<dbReference type="InterPro" id="IPR009003">
    <property type="entry name" value="Peptidase_S1_PA"/>
</dbReference>
<dbReference type="SUPFAM" id="SSF50494">
    <property type="entry name" value="Trypsin-like serine proteases"/>
    <property type="match status" value="1"/>
</dbReference>
<sequence>MSSEQKKILHCLGKIEFWFKKKKSFGSASIIRTTSIPIVVTAAHCLYDWDDQSFYKDVSFYPYIDGLKTKIKPRMAVIPKLWATQGALDYDTGFLTFESSSTIHEYHTHAISAAFNLPPELTYFVTGFENKIIPSQKPFISHGKAQEDTYMNSTLQGVNSKYKSGMSGGAWVTKYQGQFVQNSVTSLSFKSVKNVLWGPYWGKTIESVFKVASGCEEPDSSVLTHRYNP</sequence>
<keyword evidence="3" id="KW-1185">Reference proteome</keyword>
<keyword evidence="1" id="KW-0720">Serine protease</keyword>
<protein>
    <recommendedName>
        <fullName evidence="4">Trypsin</fullName>
    </recommendedName>
</protein>
<name>A0ABY4EZC7_9BACI</name>
<reference evidence="2 3" key="1">
    <citation type="submission" date="2022-04" db="EMBL/GenBank/DDBJ databases">
        <title>Gracilibacillus sp. isolated from saltern.</title>
        <authorList>
            <person name="Won M."/>
            <person name="Lee C.-M."/>
            <person name="Woen H.-Y."/>
            <person name="Kwon S.-W."/>
        </authorList>
    </citation>
    <scope>NUCLEOTIDE SEQUENCE [LARGE SCALE GENOMIC DNA]</scope>
    <source>
        <strain evidence="2 3">SSWR10-1</strain>
    </source>
</reference>
<evidence type="ECO:0008006" key="4">
    <source>
        <dbReference type="Google" id="ProtNLM"/>
    </source>
</evidence>
<dbReference type="Gene3D" id="2.40.10.10">
    <property type="entry name" value="Trypsin-like serine proteases"/>
    <property type="match status" value="2"/>
</dbReference>
<dbReference type="RefSeq" id="WP_244722511.1">
    <property type="nucleotide sequence ID" value="NZ_CP095072.1"/>
</dbReference>
<dbReference type="Proteomes" id="UP000831782">
    <property type="component" value="Chromosome"/>
</dbReference>
<evidence type="ECO:0000256" key="1">
    <source>
        <dbReference type="ARBA" id="ARBA00022825"/>
    </source>
</evidence>
<dbReference type="EMBL" id="CP095072">
    <property type="protein sequence ID" value="UOQ49763.1"/>
    <property type="molecule type" value="Genomic_DNA"/>
</dbReference>
<dbReference type="InterPro" id="IPR043504">
    <property type="entry name" value="Peptidase_S1_PA_chymotrypsin"/>
</dbReference>
<evidence type="ECO:0000313" key="2">
    <source>
        <dbReference type="EMBL" id="UOQ49763.1"/>
    </source>
</evidence>
<organism evidence="2 3">
    <name type="scientific">Gracilibacillus caseinilyticus</name>
    <dbReference type="NCBI Taxonomy" id="2932256"/>
    <lineage>
        <taxon>Bacteria</taxon>
        <taxon>Bacillati</taxon>
        <taxon>Bacillota</taxon>
        <taxon>Bacilli</taxon>
        <taxon>Bacillales</taxon>
        <taxon>Bacillaceae</taxon>
        <taxon>Gracilibacillus</taxon>
    </lineage>
</organism>